<proteinExistence type="predicted"/>
<gene>
    <name evidence="1" type="ORF">MLD38_028024</name>
</gene>
<accession>A0ACB9MZX3</accession>
<name>A0ACB9MZX3_9MYRT</name>
<keyword evidence="2" id="KW-1185">Reference proteome</keyword>
<organism evidence="1 2">
    <name type="scientific">Melastoma candidum</name>
    <dbReference type="NCBI Taxonomy" id="119954"/>
    <lineage>
        <taxon>Eukaryota</taxon>
        <taxon>Viridiplantae</taxon>
        <taxon>Streptophyta</taxon>
        <taxon>Embryophyta</taxon>
        <taxon>Tracheophyta</taxon>
        <taxon>Spermatophyta</taxon>
        <taxon>Magnoliopsida</taxon>
        <taxon>eudicotyledons</taxon>
        <taxon>Gunneridae</taxon>
        <taxon>Pentapetalae</taxon>
        <taxon>rosids</taxon>
        <taxon>malvids</taxon>
        <taxon>Myrtales</taxon>
        <taxon>Melastomataceae</taxon>
        <taxon>Melastomatoideae</taxon>
        <taxon>Melastomateae</taxon>
        <taxon>Melastoma</taxon>
    </lineage>
</organism>
<evidence type="ECO:0000313" key="1">
    <source>
        <dbReference type="EMBL" id="KAI4329663.1"/>
    </source>
</evidence>
<reference evidence="2" key="1">
    <citation type="journal article" date="2023" name="Front. Plant Sci.">
        <title>Chromosomal-level genome assembly of Melastoma candidum provides insights into trichome evolution.</title>
        <authorList>
            <person name="Zhong Y."/>
            <person name="Wu W."/>
            <person name="Sun C."/>
            <person name="Zou P."/>
            <person name="Liu Y."/>
            <person name="Dai S."/>
            <person name="Zhou R."/>
        </authorList>
    </citation>
    <scope>NUCLEOTIDE SEQUENCE [LARGE SCALE GENOMIC DNA]</scope>
</reference>
<comment type="caution">
    <text evidence="1">The sequence shown here is derived from an EMBL/GenBank/DDBJ whole genome shotgun (WGS) entry which is preliminary data.</text>
</comment>
<dbReference type="EMBL" id="CM042887">
    <property type="protein sequence ID" value="KAI4329663.1"/>
    <property type="molecule type" value="Genomic_DNA"/>
</dbReference>
<evidence type="ECO:0000313" key="2">
    <source>
        <dbReference type="Proteomes" id="UP001057402"/>
    </source>
</evidence>
<sequence length="293" mass="31318">MQDIHSLSGGGNPAAARLFAAGDSHLRPLHQPHPNSQALKCPRCDSLDTKFCYYNNYNLSQPRHFCKSCRRYWTKGGVLRNVPVGGGCRKYRRSSSSGSSSSSSSSSSKHPAAKPKPHDDSATASSAAEITTDSTTVNNDSINLSSGDSSILAAAVTTAELPSSLFQGYGSSCLEKLSMYGGVDVSMEMGDFAGIMGSTGEMEMTTFGYAGVLTQHGDPQRQQGMGVVEEFGELDWPGGEEYDGGGLSEVTGAVVDRGYWSQQNQWTASEVDADQLHHHHQPQRQGRGGLFLP</sequence>
<dbReference type="Proteomes" id="UP001057402">
    <property type="component" value="Chromosome 8"/>
</dbReference>
<protein>
    <submittedName>
        <fullName evidence="1">Uncharacterized protein</fullName>
    </submittedName>
</protein>